<sequence>KGLEKRIQENRIKKEKREKKKEKKKKNKEKKSNSQQNDQINCDSDKSLGNDKEIKQKRENKKLEIIVSVESLEDTNWDEWISGKSLFSLDPEGINNQENWYQVGLGQIFRESLVEADELQLKAAENRQHHQVKTICAAVVYHQIQESDWLKEFREREGGMSARFAMLIGEAFGVDIYSVRRVGHQIYRKEENYDGEEDDKQKDKDIKQDSYEYIDDKLSEIAMKKKKRKRD</sequence>
<accession>A0A5J4QNU6</accession>
<dbReference type="Proteomes" id="UP000324800">
    <property type="component" value="Unassembled WGS sequence"/>
</dbReference>
<dbReference type="AlphaFoldDB" id="A0A5J4QNU6"/>
<feature type="non-terminal residue" evidence="2">
    <location>
        <position position="231"/>
    </location>
</feature>
<proteinExistence type="predicted"/>
<feature type="non-terminal residue" evidence="2">
    <location>
        <position position="1"/>
    </location>
</feature>
<dbReference type="EMBL" id="SNRW01044880">
    <property type="protein sequence ID" value="KAA6322600.1"/>
    <property type="molecule type" value="Genomic_DNA"/>
</dbReference>
<feature type="compositionally biased region" description="Basic and acidic residues" evidence="1">
    <location>
        <begin position="43"/>
        <end position="53"/>
    </location>
</feature>
<name>A0A5J4QNU6_9EUKA</name>
<feature type="compositionally biased region" description="Basic and acidic residues" evidence="1">
    <location>
        <begin position="1"/>
        <end position="12"/>
    </location>
</feature>
<reference evidence="2 3" key="1">
    <citation type="submission" date="2019-03" db="EMBL/GenBank/DDBJ databases">
        <title>Single cell metagenomics reveals metabolic interactions within the superorganism composed of flagellate Streblomastix strix and complex community of Bacteroidetes bacteria on its surface.</title>
        <authorList>
            <person name="Treitli S.C."/>
            <person name="Kolisko M."/>
            <person name="Husnik F."/>
            <person name="Keeling P."/>
            <person name="Hampl V."/>
        </authorList>
    </citation>
    <scope>NUCLEOTIDE SEQUENCE [LARGE SCALE GENOMIC DNA]</scope>
    <source>
        <strain evidence="2">ST1C</strain>
    </source>
</reference>
<gene>
    <name evidence="2" type="ORF">EZS28_054416</name>
</gene>
<evidence type="ECO:0000313" key="3">
    <source>
        <dbReference type="Proteomes" id="UP000324800"/>
    </source>
</evidence>
<organism evidence="2 3">
    <name type="scientific">Streblomastix strix</name>
    <dbReference type="NCBI Taxonomy" id="222440"/>
    <lineage>
        <taxon>Eukaryota</taxon>
        <taxon>Metamonada</taxon>
        <taxon>Preaxostyla</taxon>
        <taxon>Oxymonadida</taxon>
        <taxon>Streblomastigidae</taxon>
        <taxon>Streblomastix</taxon>
    </lineage>
</organism>
<evidence type="ECO:0000313" key="2">
    <source>
        <dbReference type="EMBL" id="KAA6322600.1"/>
    </source>
</evidence>
<feature type="compositionally biased region" description="Basic residues" evidence="1">
    <location>
        <begin position="13"/>
        <end position="29"/>
    </location>
</feature>
<evidence type="ECO:0000256" key="1">
    <source>
        <dbReference type="SAM" id="MobiDB-lite"/>
    </source>
</evidence>
<comment type="caution">
    <text evidence="2">The sequence shown here is derived from an EMBL/GenBank/DDBJ whole genome shotgun (WGS) entry which is preliminary data.</text>
</comment>
<feature type="region of interest" description="Disordered" evidence="1">
    <location>
        <begin position="1"/>
        <end position="53"/>
    </location>
</feature>
<protein>
    <submittedName>
        <fullName evidence="2">Uncharacterized protein</fullName>
    </submittedName>
</protein>